<dbReference type="Proteomes" id="UP001258315">
    <property type="component" value="Unassembled WGS sequence"/>
</dbReference>
<comment type="caution">
    <text evidence="1">The sequence shown here is derived from an EMBL/GenBank/DDBJ whole genome shotgun (WGS) entry which is preliminary data.</text>
</comment>
<name>A0ABU3GN23_9SPHI</name>
<evidence type="ECO:0000313" key="1">
    <source>
        <dbReference type="EMBL" id="MDT3401179.1"/>
    </source>
</evidence>
<sequence>MLNRFSIYLFADILSTFNSYEDFLIYVSQIITYT</sequence>
<protein>
    <submittedName>
        <fullName evidence="1">Uncharacterized protein</fullName>
    </submittedName>
</protein>
<accession>A0ABU3GN23</accession>
<evidence type="ECO:0000313" key="2">
    <source>
        <dbReference type="Proteomes" id="UP001258315"/>
    </source>
</evidence>
<keyword evidence="2" id="KW-1185">Reference proteome</keyword>
<organism evidence="1 2">
    <name type="scientific">Mucilaginibacter terrae</name>
    <dbReference type="NCBI Taxonomy" id="1955052"/>
    <lineage>
        <taxon>Bacteria</taxon>
        <taxon>Pseudomonadati</taxon>
        <taxon>Bacteroidota</taxon>
        <taxon>Sphingobacteriia</taxon>
        <taxon>Sphingobacteriales</taxon>
        <taxon>Sphingobacteriaceae</taxon>
        <taxon>Mucilaginibacter</taxon>
    </lineage>
</organism>
<proteinExistence type="predicted"/>
<reference evidence="2" key="1">
    <citation type="submission" date="2023-07" db="EMBL/GenBank/DDBJ databases">
        <title>Functional and genomic diversity of the sorghum phyllosphere microbiome.</title>
        <authorList>
            <person name="Shade A."/>
        </authorList>
    </citation>
    <scope>NUCLEOTIDE SEQUENCE [LARGE SCALE GENOMIC DNA]</scope>
    <source>
        <strain evidence="2">SORGH_AS_0422</strain>
    </source>
</reference>
<dbReference type="EMBL" id="JAVLVU010000001">
    <property type="protein sequence ID" value="MDT3401179.1"/>
    <property type="molecule type" value="Genomic_DNA"/>
</dbReference>
<gene>
    <name evidence="1" type="ORF">QE417_000251</name>
</gene>